<dbReference type="InterPro" id="IPR020845">
    <property type="entry name" value="AMP-binding_CS"/>
</dbReference>
<dbReference type="AlphaFoldDB" id="A0A1N6M731"/>
<dbReference type="RefSeq" id="WP_074373684.1">
    <property type="nucleotide sequence ID" value="NZ_AP024907.1"/>
</dbReference>
<dbReference type="EMBL" id="FSSB01000018">
    <property type="protein sequence ID" value="SIO95167.1"/>
    <property type="molecule type" value="Genomic_DNA"/>
</dbReference>
<sequence length="485" mass="53514">MINHAPAQQAPWLRWAVERPTAIALKVAQHTYTWQAVAEKVAAIAAALQLQGIADDDVVTLVGKNHPDAVWLFLARLHVGALSALLPPQPIAMLQRKLETIYRPEQTMWLFCADPSEAAALQTQLPDCRMVGRIVDCQPATGVVKPANYHPEQLSSLIFTSGSTGDAKAVAHTSRQHFASAQGLLSQFHFTVSDTWLLSLPVYHVSGLSIIYRWLQAGACLRIGRIEDGEMTDVTHASLVPTQLQRLLDQSIPHVLTHVLLGGSYIPPELARRAAALGIETWLGYGMTEAASTVTAKRVDGRESCGSVLPLRQVKIDHDRIYISGDTLAGGYYRQGTLTPLCDDSGWFDSKDMGYWHEQELHITGRVDNLFISGGENIHCEEIEAVLVRHPQVDIAVVVPVADATYGARPVAVIGCEPGWQSMSADLREWLEGRLETFKWPDGYYQLPEHFYTKGHTQGIKISRAAVKTWLSAEIKGCRDPDKQL</sequence>
<dbReference type="Gene3D" id="3.40.50.12780">
    <property type="entry name" value="N-terminal domain of ligase-like"/>
    <property type="match status" value="1"/>
</dbReference>
<evidence type="ECO:0000313" key="8">
    <source>
        <dbReference type="Proteomes" id="UP000184774"/>
    </source>
</evidence>
<dbReference type="InterPro" id="IPR042099">
    <property type="entry name" value="ANL_N_sf"/>
</dbReference>
<evidence type="ECO:0000256" key="3">
    <source>
        <dbReference type="ARBA" id="ARBA00022741"/>
    </source>
</evidence>
<dbReference type="InterPro" id="IPR045851">
    <property type="entry name" value="AMP-bd_C_sf"/>
</dbReference>
<dbReference type="OrthoDB" id="9803968at2"/>
<dbReference type="SUPFAM" id="SSF56801">
    <property type="entry name" value="Acetyl-CoA synthetase-like"/>
    <property type="match status" value="1"/>
</dbReference>
<organism evidence="7 8">
    <name type="scientific">Vibrio spartinae</name>
    <dbReference type="NCBI Taxonomy" id="1918945"/>
    <lineage>
        <taxon>Bacteria</taxon>
        <taxon>Pseudomonadati</taxon>
        <taxon>Pseudomonadota</taxon>
        <taxon>Gammaproteobacteria</taxon>
        <taxon>Vibrionales</taxon>
        <taxon>Vibrionaceae</taxon>
        <taxon>Vibrio</taxon>
    </lineage>
</organism>
<evidence type="ECO:0000256" key="4">
    <source>
        <dbReference type="ARBA" id="ARBA00022840"/>
    </source>
</evidence>
<keyword evidence="1" id="KW-0474">Menaquinone biosynthesis</keyword>
<feature type="domain" description="AMP-binding enzyme C-terminal" evidence="6">
    <location>
        <begin position="382"/>
        <end position="445"/>
    </location>
</feature>
<dbReference type="Gene3D" id="3.30.300.30">
    <property type="match status" value="1"/>
</dbReference>
<accession>A0A1N6M731</accession>
<proteinExistence type="predicted"/>
<dbReference type="Pfam" id="PF13193">
    <property type="entry name" value="AMP-binding_C"/>
    <property type="match status" value="1"/>
</dbReference>
<dbReference type="EC" id="6.2.1.26" evidence="7"/>
<dbReference type="PANTHER" id="PTHR43201">
    <property type="entry name" value="ACYL-COA SYNTHETASE"/>
    <property type="match status" value="1"/>
</dbReference>
<name>A0A1N6M731_9VIBR</name>
<keyword evidence="4" id="KW-0067">ATP-binding</keyword>
<dbReference type="NCBIfam" id="TIGR01923">
    <property type="entry name" value="menE"/>
    <property type="match status" value="1"/>
</dbReference>
<evidence type="ECO:0000256" key="2">
    <source>
        <dbReference type="ARBA" id="ARBA00022598"/>
    </source>
</evidence>
<dbReference type="NCBIfam" id="NF006539">
    <property type="entry name" value="PRK09029.1"/>
    <property type="match status" value="1"/>
</dbReference>
<dbReference type="CDD" id="cd17630">
    <property type="entry name" value="OSB_MenE-like"/>
    <property type="match status" value="1"/>
</dbReference>
<gene>
    <name evidence="7" type="primary">menE</name>
    <name evidence="7" type="ORF">VSP9026_02906</name>
</gene>
<evidence type="ECO:0000259" key="6">
    <source>
        <dbReference type="Pfam" id="PF13193"/>
    </source>
</evidence>
<dbReference type="GO" id="GO:0006631">
    <property type="term" value="P:fatty acid metabolic process"/>
    <property type="evidence" value="ECO:0007669"/>
    <property type="project" value="TreeGrafter"/>
</dbReference>
<dbReference type="GO" id="GO:0031956">
    <property type="term" value="F:medium-chain fatty acid-CoA ligase activity"/>
    <property type="evidence" value="ECO:0007669"/>
    <property type="project" value="TreeGrafter"/>
</dbReference>
<keyword evidence="3" id="KW-0547">Nucleotide-binding</keyword>
<protein>
    <submittedName>
        <fullName evidence="7">2-succinylbenzoate--CoA ligase</fullName>
        <ecNumber evidence="7">6.2.1.26</ecNumber>
    </submittedName>
</protein>
<keyword evidence="2 7" id="KW-0436">Ligase</keyword>
<evidence type="ECO:0000313" key="7">
    <source>
        <dbReference type="EMBL" id="SIO95167.1"/>
    </source>
</evidence>
<evidence type="ECO:0000259" key="5">
    <source>
        <dbReference type="Pfam" id="PF00501"/>
    </source>
</evidence>
<dbReference type="InterPro" id="IPR000873">
    <property type="entry name" value="AMP-dep_synth/lig_dom"/>
</dbReference>
<dbReference type="InterPro" id="IPR010192">
    <property type="entry name" value="MenE"/>
</dbReference>
<dbReference type="GO" id="GO:0009234">
    <property type="term" value="P:menaquinone biosynthetic process"/>
    <property type="evidence" value="ECO:0007669"/>
    <property type="project" value="UniProtKB-KW"/>
</dbReference>
<dbReference type="PANTHER" id="PTHR43201:SF32">
    <property type="entry name" value="2-SUCCINYLBENZOATE--COA LIGASE, CHLOROPLASTIC_PEROXISOMAL"/>
    <property type="match status" value="1"/>
</dbReference>
<reference evidence="7 8" key="1">
    <citation type="submission" date="2016-12" db="EMBL/GenBank/DDBJ databases">
        <authorList>
            <person name="Song W.-J."/>
            <person name="Kurnit D.M."/>
        </authorList>
    </citation>
    <scope>NUCLEOTIDE SEQUENCE [LARGE SCALE GENOMIC DNA]</scope>
    <source>
        <strain evidence="7 8">CECT 9026</strain>
    </source>
</reference>
<dbReference type="Pfam" id="PF00501">
    <property type="entry name" value="AMP-binding"/>
    <property type="match status" value="1"/>
</dbReference>
<dbReference type="Proteomes" id="UP000184774">
    <property type="component" value="Unassembled WGS sequence"/>
</dbReference>
<dbReference type="GO" id="GO:0005524">
    <property type="term" value="F:ATP binding"/>
    <property type="evidence" value="ECO:0007669"/>
    <property type="project" value="UniProtKB-KW"/>
</dbReference>
<dbReference type="PROSITE" id="PS00455">
    <property type="entry name" value="AMP_BINDING"/>
    <property type="match status" value="1"/>
</dbReference>
<dbReference type="GO" id="GO:0008756">
    <property type="term" value="F:o-succinylbenzoate-CoA ligase activity"/>
    <property type="evidence" value="ECO:0007669"/>
    <property type="project" value="UniProtKB-EC"/>
</dbReference>
<feature type="domain" description="AMP-dependent synthetase/ligase" evidence="5">
    <location>
        <begin position="14"/>
        <end position="333"/>
    </location>
</feature>
<evidence type="ECO:0000256" key="1">
    <source>
        <dbReference type="ARBA" id="ARBA00022428"/>
    </source>
</evidence>
<dbReference type="InterPro" id="IPR025110">
    <property type="entry name" value="AMP-bd_C"/>
</dbReference>